<comment type="caution">
    <text evidence="1">The sequence shown here is derived from an EMBL/GenBank/DDBJ whole genome shotgun (WGS) entry which is preliminary data.</text>
</comment>
<evidence type="ECO:0000313" key="2">
    <source>
        <dbReference type="Proteomes" id="UP000092504"/>
    </source>
</evidence>
<sequence length="65" mass="6978">MTDAEAITLLQNLAAEAQAEQTALGDARSDYEAAQQALNNAMADVSGQLADMRRHVNYAIDHFGV</sequence>
<organism evidence="1 2">
    <name type="scientific">Halomonas elongata</name>
    <dbReference type="NCBI Taxonomy" id="2746"/>
    <lineage>
        <taxon>Bacteria</taxon>
        <taxon>Pseudomonadati</taxon>
        <taxon>Pseudomonadota</taxon>
        <taxon>Gammaproteobacteria</taxon>
        <taxon>Oceanospirillales</taxon>
        <taxon>Halomonadaceae</taxon>
        <taxon>Halomonas</taxon>
    </lineage>
</organism>
<dbReference type="PATRIC" id="fig|2746.7.peg.1400"/>
<dbReference type="AlphaFoldDB" id="A0A1B8P452"/>
<proteinExistence type="predicted"/>
<evidence type="ECO:0000313" key="1">
    <source>
        <dbReference type="EMBL" id="OBX37009.1"/>
    </source>
</evidence>
<protein>
    <submittedName>
        <fullName evidence="1">Uncharacterized protein</fullName>
    </submittedName>
</protein>
<dbReference type="EMBL" id="MAJD01000001">
    <property type="protein sequence ID" value="OBX37009.1"/>
    <property type="molecule type" value="Genomic_DNA"/>
</dbReference>
<gene>
    <name evidence="1" type="ORF">A8U91_01357</name>
</gene>
<dbReference type="Proteomes" id="UP000092504">
    <property type="component" value="Unassembled WGS sequence"/>
</dbReference>
<accession>A0A1B8P452</accession>
<name>A0A1B8P452_HALEL</name>
<reference evidence="1 2" key="1">
    <citation type="submission" date="2016-06" db="EMBL/GenBank/DDBJ databases">
        <title>Genome sequence of halotolerant plant growth promoting strain of Halomonas elongata HEK1 isolated from salterns of Rann of Kutch, Gujarat, India.</title>
        <authorList>
            <person name="Gaba S."/>
            <person name="Singh R.N."/>
            <person name="Abrol S."/>
            <person name="Kaushik R."/>
            <person name="Saxena A.K."/>
        </authorList>
    </citation>
    <scope>NUCLEOTIDE SEQUENCE [LARGE SCALE GENOMIC DNA]</scope>
    <source>
        <strain evidence="1 2">HEK1</strain>
    </source>
</reference>